<dbReference type="Proteomes" id="UP000240708">
    <property type="component" value="Unassembled WGS sequence"/>
</dbReference>
<dbReference type="AlphaFoldDB" id="A0A2P8E6D5"/>
<protein>
    <submittedName>
        <fullName evidence="1">Uncharacterized protein</fullName>
    </submittedName>
</protein>
<dbReference type="EMBL" id="PYGF01000004">
    <property type="protein sequence ID" value="PSL05032.1"/>
    <property type="molecule type" value="Genomic_DNA"/>
</dbReference>
<accession>A0A2P8E6D5</accession>
<gene>
    <name evidence="1" type="ORF">CLV48_104207</name>
</gene>
<evidence type="ECO:0000313" key="2">
    <source>
        <dbReference type="Proteomes" id="UP000240708"/>
    </source>
</evidence>
<evidence type="ECO:0000313" key="1">
    <source>
        <dbReference type="EMBL" id="PSL05032.1"/>
    </source>
</evidence>
<comment type="caution">
    <text evidence="1">The sequence shown here is derived from an EMBL/GenBank/DDBJ whole genome shotgun (WGS) entry which is preliminary data.</text>
</comment>
<keyword evidence="2" id="KW-1185">Reference proteome</keyword>
<proteinExistence type="predicted"/>
<name>A0A2P8E6D5_9BACT</name>
<reference evidence="1 2" key="1">
    <citation type="submission" date="2018-03" db="EMBL/GenBank/DDBJ databases">
        <title>Genomic Encyclopedia of Archaeal and Bacterial Type Strains, Phase II (KMG-II): from individual species to whole genera.</title>
        <authorList>
            <person name="Goeker M."/>
        </authorList>
    </citation>
    <scope>NUCLEOTIDE SEQUENCE [LARGE SCALE GENOMIC DNA]</scope>
    <source>
        <strain evidence="1 2">DSM 28057</strain>
    </source>
</reference>
<sequence length="41" mass="5112">MINYLKENRNEFEVNCTRYFFYIRTKKGPFEIHKIKITVVK</sequence>
<organism evidence="1 2">
    <name type="scientific">Cecembia rubra</name>
    <dbReference type="NCBI Taxonomy" id="1485585"/>
    <lineage>
        <taxon>Bacteria</taxon>
        <taxon>Pseudomonadati</taxon>
        <taxon>Bacteroidota</taxon>
        <taxon>Cytophagia</taxon>
        <taxon>Cytophagales</taxon>
        <taxon>Cyclobacteriaceae</taxon>
        <taxon>Cecembia</taxon>
    </lineage>
</organism>